<feature type="domain" description="C2H2-type" evidence="14">
    <location>
        <begin position="340"/>
        <end position="367"/>
    </location>
</feature>
<evidence type="ECO:0000256" key="7">
    <source>
        <dbReference type="ARBA" id="ARBA00022833"/>
    </source>
</evidence>
<evidence type="ECO:0000256" key="5">
    <source>
        <dbReference type="ARBA" id="ARBA00022737"/>
    </source>
</evidence>
<dbReference type="GO" id="GO:0000978">
    <property type="term" value="F:RNA polymerase II cis-regulatory region sequence-specific DNA binding"/>
    <property type="evidence" value="ECO:0007669"/>
    <property type="project" value="TreeGrafter"/>
</dbReference>
<evidence type="ECO:0000256" key="6">
    <source>
        <dbReference type="ARBA" id="ARBA00022771"/>
    </source>
</evidence>
<keyword evidence="10" id="KW-0804">Transcription</keyword>
<feature type="domain" description="C2H2-type" evidence="14">
    <location>
        <begin position="368"/>
        <end position="391"/>
    </location>
</feature>
<organism evidence="15 16">
    <name type="scientific">Esox lucius</name>
    <name type="common">Northern pike</name>
    <dbReference type="NCBI Taxonomy" id="8010"/>
    <lineage>
        <taxon>Eukaryota</taxon>
        <taxon>Metazoa</taxon>
        <taxon>Chordata</taxon>
        <taxon>Craniata</taxon>
        <taxon>Vertebrata</taxon>
        <taxon>Euteleostomi</taxon>
        <taxon>Actinopterygii</taxon>
        <taxon>Neopterygii</taxon>
        <taxon>Teleostei</taxon>
        <taxon>Protacanthopterygii</taxon>
        <taxon>Esociformes</taxon>
        <taxon>Esocidae</taxon>
        <taxon>Esox</taxon>
    </lineage>
</organism>
<dbReference type="InterPro" id="IPR013087">
    <property type="entry name" value="Znf_C2H2_type"/>
</dbReference>
<keyword evidence="5" id="KW-0677">Repeat</keyword>
<dbReference type="Gene3D" id="3.30.160.60">
    <property type="entry name" value="Classic Zinc Finger"/>
    <property type="match status" value="8"/>
</dbReference>
<comment type="subcellular location">
    <subcellularLocation>
        <location evidence="2">Nucleus</location>
    </subcellularLocation>
</comment>
<accession>A0AAY5K195</accession>
<keyword evidence="9" id="KW-0238">DNA-binding</keyword>
<evidence type="ECO:0000256" key="2">
    <source>
        <dbReference type="ARBA" id="ARBA00004123"/>
    </source>
</evidence>
<dbReference type="InterPro" id="IPR036236">
    <property type="entry name" value="Znf_C2H2_sf"/>
</dbReference>
<dbReference type="PANTHER" id="PTHR14003">
    <property type="entry name" value="TRANSCRIPTIONAL REPRESSOR PROTEIN YY"/>
    <property type="match status" value="1"/>
</dbReference>
<keyword evidence="11" id="KW-0539">Nucleus</keyword>
<dbReference type="FunFam" id="3.30.160.60:FF:002063">
    <property type="entry name" value="RB associated KRAB zinc finger"/>
    <property type="match status" value="2"/>
</dbReference>
<keyword evidence="16" id="KW-1185">Reference proteome</keyword>
<dbReference type="Pfam" id="PF00096">
    <property type="entry name" value="zf-C2H2"/>
    <property type="match status" value="7"/>
</dbReference>
<dbReference type="GO" id="GO:0005667">
    <property type="term" value="C:transcription regulator complex"/>
    <property type="evidence" value="ECO:0007669"/>
    <property type="project" value="TreeGrafter"/>
</dbReference>
<keyword evidence="6 12" id="KW-0863">Zinc-finger</keyword>
<dbReference type="AlphaFoldDB" id="A0AAY5K195"/>
<dbReference type="FunFam" id="3.30.160.60:FF:000936">
    <property type="entry name" value="Zinc finger protein 577"/>
    <property type="match status" value="1"/>
</dbReference>
<evidence type="ECO:0000313" key="15">
    <source>
        <dbReference type="Ensembl" id="ENSELUP00000082581.1"/>
    </source>
</evidence>
<dbReference type="GO" id="GO:0000981">
    <property type="term" value="F:DNA-binding transcription factor activity, RNA polymerase II-specific"/>
    <property type="evidence" value="ECO:0007669"/>
    <property type="project" value="TreeGrafter"/>
</dbReference>
<evidence type="ECO:0000256" key="4">
    <source>
        <dbReference type="ARBA" id="ARBA00022723"/>
    </source>
</evidence>
<feature type="domain" description="C2H2-type" evidence="14">
    <location>
        <begin position="200"/>
        <end position="227"/>
    </location>
</feature>
<dbReference type="PROSITE" id="PS00028">
    <property type="entry name" value="ZINC_FINGER_C2H2_1"/>
    <property type="match status" value="8"/>
</dbReference>
<dbReference type="FunFam" id="3.30.160.60:FF:000557">
    <property type="entry name" value="zinc finger and SCAN domain-containing protein 29"/>
    <property type="match status" value="1"/>
</dbReference>
<evidence type="ECO:0000313" key="16">
    <source>
        <dbReference type="Proteomes" id="UP000265140"/>
    </source>
</evidence>
<reference evidence="15 16" key="1">
    <citation type="submission" date="2020-02" db="EMBL/GenBank/DDBJ databases">
        <title>Esox lucius (northern pike) genome, fEsoLuc1, primary haplotype.</title>
        <authorList>
            <person name="Myers G."/>
            <person name="Karagic N."/>
            <person name="Meyer A."/>
            <person name="Pippel M."/>
            <person name="Reichard M."/>
            <person name="Winkler S."/>
            <person name="Tracey A."/>
            <person name="Sims Y."/>
            <person name="Howe K."/>
            <person name="Rhie A."/>
            <person name="Formenti G."/>
            <person name="Durbin R."/>
            <person name="Fedrigo O."/>
            <person name="Jarvis E.D."/>
        </authorList>
    </citation>
    <scope>NUCLEOTIDE SEQUENCE [LARGE SCALE GENOMIC DNA]</scope>
</reference>
<feature type="domain" description="C2H2-type" evidence="14">
    <location>
        <begin position="228"/>
        <end position="255"/>
    </location>
</feature>
<dbReference type="GeneTree" id="ENSGT01150000286918"/>
<feature type="domain" description="C2H2-type" evidence="14">
    <location>
        <begin position="256"/>
        <end position="283"/>
    </location>
</feature>
<feature type="compositionally biased region" description="Basic and acidic residues" evidence="13">
    <location>
        <begin position="49"/>
        <end position="73"/>
    </location>
</feature>
<evidence type="ECO:0000256" key="9">
    <source>
        <dbReference type="ARBA" id="ARBA00023125"/>
    </source>
</evidence>
<comment type="function">
    <text evidence="1">May be involved in transcriptional regulation.</text>
</comment>
<dbReference type="Ensembl" id="ENSELUT00000111419.1">
    <property type="protein sequence ID" value="ENSELUP00000082581.1"/>
    <property type="gene ID" value="ENSELUG00000041907.1"/>
</dbReference>
<dbReference type="SUPFAM" id="SSF57667">
    <property type="entry name" value="beta-beta-alpha zinc fingers"/>
    <property type="match status" value="4"/>
</dbReference>
<dbReference type="GO" id="GO:0031519">
    <property type="term" value="C:PcG protein complex"/>
    <property type="evidence" value="ECO:0007669"/>
    <property type="project" value="TreeGrafter"/>
</dbReference>
<keyword evidence="8" id="KW-0805">Transcription regulation</keyword>
<name>A0AAY5K195_ESOLU</name>
<evidence type="ECO:0000256" key="13">
    <source>
        <dbReference type="SAM" id="MobiDB-lite"/>
    </source>
</evidence>
<reference evidence="15" key="2">
    <citation type="submission" date="2025-08" db="UniProtKB">
        <authorList>
            <consortium name="Ensembl"/>
        </authorList>
    </citation>
    <scope>IDENTIFICATION</scope>
</reference>
<sequence>MVERQVCYVSAGNATVRALPDVLRDDMETSKLPADGELGQQSEQPQYGNEREELRRSGRVRKPTEKMRALRQDKMEDKSSLLLSFHTEIKQEPLDADCDSGAQCSLVDSERTSVKLEDKSQILGLNVQVKDEEEENGVIKNGEVDLINQDGIPEVKTLGDKQQEDYNGKKSHHCPHCVKFFLSLSMLKRHVNRHNGGKPYSCSDCGKRFSRSGNVKTHQRIHSGEKPYSCSDCGKCFITLYQLNSHQRVHTGEKPFFCSDCRKSFSQLGSLIVHQRIHTGEKLFPCSECGKCFITSPKLTIHQRVHTGEKPFFCSDCGQRFSQLGSLTVHKRLHTGEKPYSCSDCGKSFISSSSLTSHQRVHTGEKPYPCSDCGKCFSHLAGFKAHQRKHARLIQCKQVCRT</sequence>
<evidence type="ECO:0000259" key="14">
    <source>
        <dbReference type="PROSITE" id="PS50157"/>
    </source>
</evidence>
<feature type="domain" description="C2H2-type" evidence="14">
    <location>
        <begin position="312"/>
        <end position="339"/>
    </location>
</feature>
<feature type="domain" description="C2H2-type" evidence="14">
    <location>
        <begin position="172"/>
        <end position="199"/>
    </location>
</feature>
<dbReference type="FunFam" id="3.30.160.60:FF:001954">
    <property type="entry name" value="Zinc finger protein 787"/>
    <property type="match status" value="2"/>
</dbReference>
<dbReference type="PROSITE" id="PS50157">
    <property type="entry name" value="ZINC_FINGER_C2H2_2"/>
    <property type="match status" value="8"/>
</dbReference>
<feature type="region of interest" description="Disordered" evidence="13">
    <location>
        <begin position="31"/>
        <end position="73"/>
    </location>
</feature>
<evidence type="ECO:0000256" key="3">
    <source>
        <dbReference type="ARBA" id="ARBA00006991"/>
    </source>
</evidence>
<comment type="similarity">
    <text evidence="3">Belongs to the krueppel C2H2-type zinc-finger protein family.</text>
</comment>
<proteinExistence type="inferred from homology"/>
<dbReference type="PANTHER" id="PTHR14003:SF25">
    <property type="entry name" value="GASTRULA ZINC FINGER PROTEIN XLCGF57.1"/>
    <property type="match status" value="1"/>
</dbReference>
<keyword evidence="7" id="KW-0862">Zinc</keyword>
<gene>
    <name evidence="15" type="primary">ZNF34</name>
</gene>
<evidence type="ECO:0000256" key="1">
    <source>
        <dbReference type="ARBA" id="ARBA00003767"/>
    </source>
</evidence>
<feature type="domain" description="C2H2-type" evidence="14">
    <location>
        <begin position="284"/>
        <end position="311"/>
    </location>
</feature>
<dbReference type="GO" id="GO:0000785">
    <property type="term" value="C:chromatin"/>
    <property type="evidence" value="ECO:0007669"/>
    <property type="project" value="TreeGrafter"/>
</dbReference>
<protein>
    <recommendedName>
        <fullName evidence="14">C2H2-type domain-containing protein</fullName>
    </recommendedName>
</protein>
<evidence type="ECO:0000256" key="11">
    <source>
        <dbReference type="ARBA" id="ARBA00023242"/>
    </source>
</evidence>
<dbReference type="SMART" id="SM00355">
    <property type="entry name" value="ZnF_C2H2"/>
    <property type="match status" value="8"/>
</dbReference>
<reference evidence="15" key="3">
    <citation type="submission" date="2025-09" db="UniProtKB">
        <authorList>
            <consortium name="Ensembl"/>
        </authorList>
    </citation>
    <scope>IDENTIFICATION</scope>
</reference>
<dbReference type="FunFam" id="3.30.160.60:FF:000358">
    <property type="entry name" value="zinc finger protein 24"/>
    <property type="match status" value="1"/>
</dbReference>
<evidence type="ECO:0000256" key="10">
    <source>
        <dbReference type="ARBA" id="ARBA00023163"/>
    </source>
</evidence>
<evidence type="ECO:0000256" key="12">
    <source>
        <dbReference type="PROSITE-ProRule" id="PRU00042"/>
    </source>
</evidence>
<keyword evidence="4" id="KW-0479">Metal-binding</keyword>
<evidence type="ECO:0000256" key="8">
    <source>
        <dbReference type="ARBA" id="ARBA00023015"/>
    </source>
</evidence>
<dbReference type="GO" id="GO:0008270">
    <property type="term" value="F:zinc ion binding"/>
    <property type="evidence" value="ECO:0007669"/>
    <property type="project" value="UniProtKB-KW"/>
</dbReference>
<dbReference type="Proteomes" id="UP000265140">
    <property type="component" value="Chromosome 20"/>
</dbReference>